<dbReference type="AlphaFoldDB" id="A0A5B7CQU1"/>
<feature type="region of interest" description="Disordered" evidence="1">
    <location>
        <begin position="33"/>
        <end position="62"/>
    </location>
</feature>
<organism evidence="2 3">
    <name type="scientific">Portunus trituberculatus</name>
    <name type="common">Swimming crab</name>
    <name type="synonym">Neptunus trituberculatus</name>
    <dbReference type="NCBI Taxonomy" id="210409"/>
    <lineage>
        <taxon>Eukaryota</taxon>
        <taxon>Metazoa</taxon>
        <taxon>Ecdysozoa</taxon>
        <taxon>Arthropoda</taxon>
        <taxon>Crustacea</taxon>
        <taxon>Multicrustacea</taxon>
        <taxon>Malacostraca</taxon>
        <taxon>Eumalacostraca</taxon>
        <taxon>Eucarida</taxon>
        <taxon>Decapoda</taxon>
        <taxon>Pleocyemata</taxon>
        <taxon>Brachyura</taxon>
        <taxon>Eubrachyura</taxon>
        <taxon>Portunoidea</taxon>
        <taxon>Portunidae</taxon>
        <taxon>Portuninae</taxon>
        <taxon>Portunus</taxon>
    </lineage>
</organism>
<keyword evidence="3" id="KW-1185">Reference proteome</keyword>
<reference evidence="2 3" key="1">
    <citation type="submission" date="2019-05" db="EMBL/GenBank/DDBJ databases">
        <title>Another draft genome of Portunus trituberculatus and its Hox gene families provides insights of decapod evolution.</title>
        <authorList>
            <person name="Jeong J.-H."/>
            <person name="Song I."/>
            <person name="Kim S."/>
            <person name="Choi T."/>
            <person name="Kim D."/>
            <person name="Ryu S."/>
            <person name="Kim W."/>
        </authorList>
    </citation>
    <scope>NUCLEOTIDE SEQUENCE [LARGE SCALE GENOMIC DNA]</scope>
    <source>
        <tissue evidence="2">Muscle</tissue>
    </source>
</reference>
<evidence type="ECO:0000256" key="1">
    <source>
        <dbReference type="SAM" id="MobiDB-lite"/>
    </source>
</evidence>
<dbReference type="EMBL" id="VSRR010000089">
    <property type="protein sequence ID" value="MPC09853.1"/>
    <property type="molecule type" value="Genomic_DNA"/>
</dbReference>
<protein>
    <submittedName>
        <fullName evidence="2">Uncharacterized protein</fullName>
    </submittedName>
</protein>
<dbReference type="Proteomes" id="UP000324222">
    <property type="component" value="Unassembled WGS sequence"/>
</dbReference>
<dbReference type="PROSITE" id="PS51257">
    <property type="entry name" value="PROKAR_LIPOPROTEIN"/>
    <property type="match status" value="1"/>
</dbReference>
<gene>
    <name evidence="2" type="ORF">E2C01_002472</name>
</gene>
<evidence type="ECO:0000313" key="2">
    <source>
        <dbReference type="EMBL" id="MPC09853.1"/>
    </source>
</evidence>
<name>A0A5B7CQU1_PORTR</name>
<evidence type="ECO:0000313" key="3">
    <source>
        <dbReference type="Proteomes" id="UP000324222"/>
    </source>
</evidence>
<proteinExistence type="predicted"/>
<comment type="caution">
    <text evidence="2">The sequence shown here is derived from an EMBL/GenBank/DDBJ whole genome shotgun (WGS) entry which is preliminary data.</text>
</comment>
<sequence length="122" mass="13404">MTAASVKVQASCQVFLSLTGCAALRPVSSVDTKPFGHRGRPRASGFPDLTFPERNKKSKSRTWRQVWPTTLFRFGLPDSLAPENLITTTTITTTTLCLVIANHCLVTSWIRIKDAAPGLFLL</sequence>
<accession>A0A5B7CQU1</accession>